<evidence type="ECO:0000313" key="2">
    <source>
        <dbReference type="Proteomes" id="UP000193964"/>
    </source>
</evidence>
<organism evidence="1 2">
    <name type="scientific">Mycolicibacterium wolinskyi</name>
    <dbReference type="NCBI Taxonomy" id="59750"/>
    <lineage>
        <taxon>Bacteria</taxon>
        <taxon>Bacillati</taxon>
        <taxon>Actinomycetota</taxon>
        <taxon>Actinomycetes</taxon>
        <taxon>Mycobacteriales</taxon>
        <taxon>Mycobacteriaceae</taxon>
        <taxon>Mycolicibacterium</taxon>
    </lineage>
</organism>
<dbReference type="OrthoDB" id="4641185at2"/>
<accession>A0A1X2FA62</accession>
<protein>
    <submittedName>
        <fullName evidence="1">Uncharacterized protein</fullName>
    </submittedName>
</protein>
<dbReference type="Proteomes" id="UP000193964">
    <property type="component" value="Unassembled WGS sequence"/>
</dbReference>
<sequence>MLKVFIEADSLDPVNLVLTEEDVEHQTWSAWEDKPSGKSVLIAAGRGDIAIQEIRDQKGHWDPSSYERPEYFLAEPDEPGATDAIFVINDGSAEVYEPGCEVNLTYITSTFWVKVIGEEYVIDQVKDIALRVATLMG</sequence>
<evidence type="ECO:0000313" key="1">
    <source>
        <dbReference type="EMBL" id="ORX15342.1"/>
    </source>
</evidence>
<comment type="caution">
    <text evidence="1">The sequence shown here is derived from an EMBL/GenBank/DDBJ whole genome shotgun (WGS) entry which is preliminary data.</text>
</comment>
<name>A0A1X2FA62_9MYCO</name>
<reference evidence="1 2" key="1">
    <citation type="submission" date="2016-01" db="EMBL/GenBank/DDBJ databases">
        <title>The new phylogeny of the genus Mycobacterium.</title>
        <authorList>
            <person name="Tarcisio F."/>
            <person name="Conor M."/>
            <person name="Antonella G."/>
            <person name="Elisabetta G."/>
            <person name="Giulia F.S."/>
            <person name="Sara T."/>
            <person name="Anna F."/>
            <person name="Clotilde B."/>
            <person name="Roberto B."/>
            <person name="Veronica D.S."/>
            <person name="Fabio R."/>
            <person name="Monica P."/>
            <person name="Olivier J."/>
            <person name="Enrico T."/>
            <person name="Nicola S."/>
        </authorList>
    </citation>
    <scope>NUCLEOTIDE SEQUENCE [LARGE SCALE GENOMIC DNA]</scope>
    <source>
        <strain evidence="1 2">ATCC 700010</strain>
    </source>
</reference>
<dbReference type="AlphaFoldDB" id="A0A1X2FA62"/>
<gene>
    <name evidence="1" type="ORF">AWC31_22355</name>
</gene>
<dbReference type="RefSeq" id="WP_085144504.1">
    <property type="nucleotide sequence ID" value="NZ_JACKUA010000019.1"/>
</dbReference>
<proteinExistence type="predicted"/>
<dbReference type="EMBL" id="LQQA01000013">
    <property type="protein sequence ID" value="ORX15342.1"/>
    <property type="molecule type" value="Genomic_DNA"/>
</dbReference>